<evidence type="ECO:0000313" key="2">
    <source>
        <dbReference type="EMBL" id="KAG6518617.1"/>
    </source>
</evidence>
<dbReference type="Proteomes" id="UP000734854">
    <property type="component" value="Unassembled WGS sequence"/>
</dbReference>
<dbReference type="AlphaFoldDB" id="A0A8J5HB47"/>
<organism evidence="2 3">
    <name type="scientific">Zingiber officinale</name>
    <name type="common">Ginger</name>
    <name type="synonym">Amomum zingiber</name>
    <dbReference type="NCBI Taxonomy" id="94328"/>
    <lineage>
        <taxon>Eukaryota</taxon>
        <taxon>Viridiplantae</taxon>
        <taxon>Streptophyta</taxon>
        <taxon>Embryophyta</taxon>
        <taxon>Tracheophyta</taxon>
        <taxon>Spermatophyta</taxon>
        <taxon>Magnoliopsida</taxon>
        <taxon>Liliopsida</taxon>
        <taxon>Zingiberales</taxon>
        <taxon>Zingiberaceae</taxon>
        <taxon>Zingiber</taxon>
    </lineage>
</organism>
<dbReference type="PANTHER" id="PTHR33312:SF21">
    <property type="entry name" value="MEMBRANE-ASSOCIATED KINASE REGULATOR 3-RELATED"/>
    <property type="match status" value="1"/>
</dbReference>
<evidence type="ECO:0000256" key="1">
    <source>
        <dbReference type="SAM" id="MobiDB-lite"/>
    </source>
</evidence>
<dbReference type="PANTHER" id="PTHR33312">
    <property type="entry name" value="MEMBRANE-ASSOCIATED KINASE REGULATOR 4-RELATED"/>
    <property type="match status" value="1"/>
</dbReference>
<gene>
    <name evidence="2" type="ORF">ZIOFF_022097</name>
</gene>
<feature type="compositionally biased region" description="Low complexity" evidence="1">
    <location>
        <begin position="152"/>
        <end position="169"/>
    </location>
</feature>
<proteinExistence type="predicted"/>
<dbReference type="OrthoDB" id="1938320at2759"/>
<sequence>MLMAMAVALPPCDHLLVDDDDKEYIDMDLSSTNATSPCPKEFEFKMWHKGSERDPSSSPADELFYKGKLLPLLLPPRLRMVENLESPAPTAPATLANRNRSRKKAFSEKLKLKLKASQSYLKALFTRDPHKAVDEEELACRRSFSGATIGRNSAAKSPSSCSSSSSSSFSCFNSQIVLKRSSSASSEMENSILGAIAYCKESQQQSNARMCSMAIAFGLQERPRPCNNTAK</sequence>
<accession>A0A8J5HB47</accession>
<evidence type="ECO:0008006" key="4">
    <source>
        <dbReference type="Google" id="ProtNLM"/>
    </source>
</evidence>
<evidence type="ECO:0000313" key="3">
    <source>
        <dbReference type="Proteomes" id="UP000734854"/>
    </source>
</evidence>
<dbReference type="GO" id="GO:0005886">
    <property type="term" value="C:plasma membrane"/>
    <property type="evidence" value="ECO:0007669"/>
    <property type="project" value="InterPro"/>
</dbReference>
<feature type="region of interest" description="Disordered" evidence="1">
    <location>
        <begin position="150"/>
        <end position="169"/>
    </location>
</feature>
<reference evidence="2 3" key="1">
    <citation type="submission" date="2020-08" db="EMBL/GenBank/DDBJ databases">
        <title>Plant Genome Project.</title>
        <authorList>
            <person name="Zhang R.-G."/>
        </authorList>
    </citation>
    <scope>NUCLEOTIDE SEQUENCE [LARGE SCALE GENOMIC DNA]</scope>
    <source>
        <tissue evidence="2">Rhizome</tissue>
    </source>
</reference>
<protein>
    <recommendedName>
        <fullName evidence="4">Membrane-associated kinase regulator 4</fullName>
    </recommendedName>
</protein>
<keyword evidence="3" id="KW-1185">Reference proteome</keyword>
<dbReference type="GO" id="GO:0019210">
    <property type="term" value="F:kinase inhibitor activity"/>
    <property type="evidence" value="ECO:0007669"/>
    <property type="project" value="InterPro"/>
</dbReference>
<name>A0A8J5HB47_ZINOF</name>
<dbReference type="InterPro" id="IPR039620">
    <property type="entry name" value="BKI1/MAKR1/3/4"/>
</dbReference>
<dbReference type="EMBL" id="JACMSC010000006">
    <property type="protein sequence ID" value="KAG6518617.1"/>
    <property type="molecule type" value="Genomic_DNA"/>
</dbReference>
<comment type="caution">
    <text evidence="2">The sequence shown here is derived from an EMBL/GenBank/DDBJ whole genome shotgun (WGS) entry which is preliminary data.</text>
</comment>